<evidence type="ECO:0000256" key="7">
    <source>
        <dbReference type="ARBA" id="ARBA00023065"/>
    </source>
</evidence>
<comment type="subcellular location">
    <subcellularLocation>
        <location evidence="1 11">Cell outer membrane</location>
        <topology evidence="1 11">Multi-pass membrane protein</topology>
    </subcellularLocation>
</comment>
<feature type="domain" description="TonB-dependent receptor plug" evidence="14">
    <location>
        <begin position="16"/>
        <end position="123"/>
    </location>
</feature>
<evidence type="ECO:0000256" key="3">
    <source>
        <dbReference type="ARBA" id="ARBA00022452"/>
    </source>
</evidence>
<keyword evidence="8 12" id="KW-0798">TonB box</keyword>
<evidence type="ECO:0000256" key="6">
    <source>
        <dbReference type="ARBA" id="ARBA00023004"/>
    </source>
</evidence>
<name>A0ABT0DZP4_9SPHN</name>
<evidence type="ECO:0000313" key="15">
    <source>
        <dbReference type="EMBL" id="MCK0532590.1"/>
    </source>
</evidence>
<dbReference type="PANTHER" id="PTHR32552:SF81">
    <property type="entry name" value="TONB-DEPENDENT OUTER MEMBRANE RECEPTOR"/>
    <property type="match status" value="1"/>
</dbReference>
<evidence type="ECO:0000256" key="5">
    <source>
        <dbReference type="ARBA" id="ARBA00022692"/>
    </source>
</evidence>
<keyword evidence="2 11" id="KW-0813">Transport</keyword>
<dbReference type="Pfam" id="PF07715">
    <property type="entry name" value="Plug"/>
    <property type="match status" value="1"/>
</dbReference>
<evidence type="ECO:0000256" key="9">
    <source>
        <dbReference type="ARBA" id="ARBA00023136"/>
    </source>
</evidence>
<dbReference type="InterPro" id="IPR036942">
    <property type="entry name" value="Beta-barrel_TonB_sf"/>
</dbReference>
<protein>
    <submittedName>
        <fullName evidence="15">TonB-dependent receptor</fullName>
    </submittedName>
</protein>
<dbReference type="InterPro" id="IPR000531">
    <property type="entry name" value="Beta-barrel_TonB"/>
</dbReference>
<dbReference type="SUPFAM" id="SSF56935">
    <property type="entry name" value="Porins"/>
    <property type="match status" value="1"/>
</dbReference>
<dbReference type="InterPro" id="IPR039426">
    <property type="entry name" value="TonB-dep_rcpt-like"/>
</dbReference>
<dbReference type="Proteomes" id="UP001203512">
    <property type="component" value="Unassembled WGS sequence"/>
</dbReference>
<feature type="domain" description="TonB-dependent receptor-like beta-barrel" evidence="13">
    <location>
        <begin position="255"/>
        <end position="682"/>
    </location>
</feature>
<comment type="similarity">
    <text evidence="11 12">Belongs to the TonB-dependent receptor family.</text>
</comment>
<sequence>MGEIIVTAQRREQSIQKVGIAITALSGDELSKLGVATASDIARQVPALEFDSGSGGGLNAFVTIRGVSQVDYSEHQEAPNAVYLDEVYVPTPSMVAFPVYDLARAEALRGPQGTLFGRNSTGGLLQFVTKDPTKDWDGYFNTEYSSFSTGRVEGAVGGPIADGVSFRLAGFGQIGNGWFKNNNPSGKDSFESNSFGIRGKLAFDIGSDWKAIVTGSLNKSPRHREGVYKSYPVYVDANGVTQFVPANVDIYGTGAGNDPFGYRDPSSDGTEGSFNDVGFLKKQTYYGTLKLQGSVGGATLTSISNYTKSDIDYLEDSDGTPNNIFNFGSGGYTRQFSQELRLSGDAGPLNWTVGGYFLDLKGSYYTDFILIGIFDAINTYQQRTRSYAAFGQIEYEILPSVKVTVGGRYTHDRKVFNSQVALGPQDPNYTGTSADQYWNFNAQSAAAWGSSNRQSRGDWTGKFQLSYEPDNNLLLYAGVSRGIRAGGFNATADGTLGLQPDGVTVDYSAVPFGNETVVAYEGGAKLRVFDGKANIRASAFYYDYTGYQAFNYNGLISTVSNNDAYYAGGELEIFANPIEGLNISLGAAYLDAKVKDIVTPGGVVDVRPVKAPKWSLNGLVTKTFDIGIYQLGLQYDFDYQSESKANLIVSPVTTLPSSWMHNARISFGREDQGWELYGFVRNFTDVNRKAFAYDNSWTGLALGSFAPPRTYGVGFRKDF</sequence>
<proteinExistence type="inferred from homology"/>
<evidence type="ECO:0000259" key="13">
    <source>
        <dbReference type="Pfam" id="PF00593"/>
    </source>
</evidence>
<organism evidence="15 16">
    <name type="scientific">Sphingobium agri</name>
    <dbReference type="NCBI Taxonomy" id="2933566"/>
    <lineage>
        <taxon>Bacteria</taxon>
        <taxon>Pseudomonadati</taxon>
        <taxon>Pseudomonadota</taxon>
        <taxon>Alphaproteobacteria</taxon>
        <taxon>Sphingomonadales</taxon>
        <taxon>Sphingomonadaceae</taxon>
        <taxon>Sphingobium</taxon>
    </lineage>
</organism>
<evidence type="ECO:0000256" key="12">
    <source>
        <dbReference type="RuleBase" id="RU003357"/>
    </source>
</evidence>
<dbReference type="PANTHER" id="PTHR32552">
    <property type="entry name" value="FERRICHROME IRON RECEPTOR-RELATED"/>
    <property type="match status" value="1"/>
</dbReference>
<evidence type="ECO:0000259" key="14">
    <source>
        <dbReference type="Pfam" id="PF07715"/>
    </source>
</evidence>
<evidence type="ECO:0000256" key="1">
    <source>
        <dbReference type="ARBA" id="ARBA00004571"/>
    </source>
</evidence>
<dbReference type="Gene3D" id="2.40.170.20">
    <property type="entry name" value="TonB-dependent receptor, beta-barrel domain"/>
    <property type="match status" value="1"/>
</dbReference>
<dbReference type="Pfam" id="PF00593">
    <property type="entry name" value="TonB_dep_Rec_b-barrel"/>
    <property type="match status" value="1"/>
</dbReference>
<keyword evidence="3 11" id="KW-1134">Transmembrane beta strand</keyword>
<comment type="caution">
    <text evidence="15">The sequence shown here is derived from an EMBL/GenBank/DDBJ whole genome shotgun (WGS) entry which is preliminary data.</text>
</comment>
<evidence type="ECO:0000256" key="4">
    <source>
        <dbReference type="ARBA" id="ARBA00022496"/>
    </source>
</evidence>
<dbReference type="PROSITE" id="PS52016">
    <property type="entry name" value="TONB_DEPENDENT_REC_3"/>
    <property type="match status" value="1"/>
</dbReference>
<dbReference type="RefSeq" id="WP_247233197.1">
    <property type="nucleotide sequence ID" value="NZ_JALKHS010000010.1"/>
</dbReference>
<dbReference type="InterPro" id="IPR012910">
    <property type="entry name" value="Plug_dom"/>
</dbReference>
<keyword evidence="6" id="KW-0408">Iron</keyword>
<evidence type="ECO:0000256" key="2">
    <source>
        <dbReference type="ARBA" id="ARBA00022448"/>
    </source>
</evidence>
<reference evidence="15 16" key="1">
    <citation type="submission" date="2022-04" db="EMBL/GenBank/DDBJ databases">
        <authorList>
            <person name="Huq M.A."/>
        </authorList>
    </citation>
    <scope>NUCLEOTIDE SEQUENCE [LARGE SCALE GENOMIC DNA]</scope>
    <source>
        <strain evidence="15 16">MAH-33</strain>
    </source>
</reference>
<gene>
    <name evidence="15" type="ORF">MU848_13450</name>
</gene>
<evidence type="ECO:0000256" key="8">
    <source>
        <dbReference type="ARBA" id="ARBA00023077"/>
    </source>
</evidence>
<keyword evidence="4" id="KW-0410">Iron transport</keyword>
<keyword evidence="7" id="KW-0406">Ion transport</keyword>
<keyword evidence="5 11" id="KW-0812">Transmembrane</keyword>
<keyword evidence="15" id="KW-0675">Receptor</keyword>
<evidence type="ECO:0000256" key="10">
    <source>
        <dbReference type="ARBA" id="ARBA00023237"/>
    </source>
</evidence>
<evidence type="ECO:0000256" key="11">
    <source>
        <dbReference type="PROSITE-ProRule" id="PRU01360"/>
    </source>
</evidence>
<dbReference type="EMBL" id="JALKHS010000010">
    <property type="protein sequence ID" value="MCK0532590.1"/>
    <property type="molecule type" value="Genomic_DNA"/>
</dbReference>
<keyword evidence="9 11" id="KW-0472">Membrane</keyword>
<keyword evidence="10 11" id="KW-0998">Cell outer membrane</keyword>
<keyword evidence="16" id="KW-1185">Reference proteome</keyword>
<evidence type="ECO:0000313" key="16">
    <source>
        <dbReference type="Proteomes" id="UP001203512"/>
    </source>
</evidence>
<accession>A0ABT0DZP4</accession>